<name>A0ABQ6M429_9STRA</name>
<feature type="region of interest" description="Disordered" evidence="2">
    <location>
        <begin position="65"/>
        <end position="92"/>
    </location>
</feature>
<feature type="transmembrane region" description="Helical" evidence="3">
    <location>
        <begin position="106"/>
        <end position="124"/>
    </location>
</feature>
<feature type="compositionally biased region" description="Pro residues" evidence="2">
    <location>
        <begin position="77"/>
        <end position="90"/>
    </location>
</feature>
<accession>A0ABQ6M429</accession>
<dbReference type="EMBL" id="BRYB01001138">
    <property type="protein sequence ID" value="GMI19112.1"/>
    <property type="molecule type" value="Genomic_DNA"/>
</dbReference>
<dbReference type="PROSITE" id="PS50020">
    <property type="entry name" value="WW_DOMAIN_2"/>
    <property type="match status" value="1"/>
</dbReference>
<dbReference type="PROSITE" id="PS01159">
    <property type="entry name" value="WW_DOMAIN_1"/>
    <property type="match status" value="1"/>
</dbReference>
<evidence type="ECO:0000259" key="4">
    <source>
        <dbReference type="PROSITE" id="PS50020"/>
    </source>
</evidence>
<dbReference type="Proteomes" id="UP001165060">
    <property type="component" value="Unassembled WGS sequence"/>
</dbReference>
<reference evidence="5 6" key="1">
    <citation type="journal article" date="2023" name="Commun. Biol.">
        <title>Genome analysis of Parmales, the sister group of diatoms, reveals the evolutionary specialization of diatoms from phago-mixotrophs to photoautotrophs.</title>
        <authorList>
            <person name="Ban H."/>
            <person name="Sato S."/>
            <person name="Yoshikawa S."/>
            <person name="Yamada K."/>
            <person name="Nakamura Y."/>
            <person name="Ichinomiya M."/>
            <person name="Sato N."/>
            <person name="Blanc-Mathieu R."/>
            <person name="Endo H."/>
            <person name="Kuwata A."/>
            <person name="Ogata H."/>
        </authorList>
    </citation>
    <scope>NUCLEOTIDE SEQUENCE [LARGE SCALE GENOMIC DNA]</scope>
</reference>
<dbReference type="SMART" id="SM00456">
    <property type="entry name" value="WW"/>
    <property type="match status" value="1"/>
</dbReference>
<feature type="region of interest" description="Disordered" evidence="2">
    <location>
        <begin position="166"/>
        <end position="208"/>
    </location>
</feature>
<evidence type="ECO:0000313" key="6">
    <source>
        <dbReference type="Proteomes" id="UP001165060"/>
    </source>
</evidence>
<protein>
    <recommendedName>
        <fullName evidence="4">WW domain-containing protein</fullName>
    </recommendedName>
</protein>
<dbReference type="SUPFAM" id="SSF51045">
    <property type="entry name" value="WW domain"/>
    <property type="match status" value="1"/>
</dbReference>
<dbReference type="Pfam" id="PF00397">
    <property type="entry name" value="WW"/>
    <property type="match status" value="1"/>
</dbReference>
<organism evidence="5 6">
    <name type="scientific">Tetraparma gracilis</name>
    <dbReference type="NCBI Taxonomy" id="2962635"/>
    <lineage>
        <taxon>Eukaryota</taxon>
        <taxon>Sar</taxon>
        <taxon>Stramenopiles</taxon>
        <taxon>Ochrophyta</taxon>
        <taxon>Bolidophyceae</taxon>
        <taxon>Parmales</taxon>
        <taxon>Triparmaceae</taxon>
        <taxon>Tetraparma</taxon>
    </lineage>
</organism>
<proteinExistence type="predicted"/>
<sequence length="410" mass="43974">PYGASCGAYSTCTVQRGDFLSNDALPVDKYFVMCQACASGFRALETNNSPTGSCSVNQKITSCTDEPIPDTDVTPAPDDPPPAPPTPTPAPVVDKPKSFLEENLEYIAEGLVVVFLICVIVYIFKAKKKRQKKKIARLKEEMRSKRDSAVQNEKLLEMGKMLHAQHSEVNSSLSRSSSGGGSGGGLSDDERARRKAKRKAEKEKVRAALDDGLPPGWRSFTDKSTGGVYYCHMETGETTWTRPVMETIIEKEVPATSNPMRSDVEEQNEILKEQMRKLVENNRKLKKDAHNSSKVSNAATLHTIDSAKRKKALGHFKKAVAGVTMQSRESTPASKMAAAVQAAKAQADIEGAEAQFPAPPPGGAAAAAAGKAASARNIPSIGLPPPGPRPGESARKLEEGVRKSNEGGAE</sequence>
<keyword evidence="3" id="KW-0812">Transmembrane</keyword>
<dbReference type="Gene3D" id="2.20.70.10">
    <property type="match status" value="1"/>
</dbReference>
<dbReference type="InterPro" id="IPR036020">
    <property type="entry name" value="WW_dom_sf"/>
</dbReference>
<keyword evidence="3" id="KW-0472">Membrane</keyword>
<feature type="domain" description="WW" evidence="4">
    <location>
        <begin position="211"/>
        <end position="245"/>
    </location>
</feature>
<evidence type="ECO:0000256" key="2">
    <source>
        <dbReference type="SAM" id="MobiDB-lite"/>
    </source>
</evidence>
<feature type="compositionally biased region" description="Low complexity" evidence="2">
    <location>
        <begin position="363"/>
        <end position="381"/>
    </location>
</feature>
<evidence type="ECO:0000256" key="1">
    <source>
        <dbReference type="SAM" id="Coils"/>
    </source>
</evidence>
<evidence type="ECO:0000313" key="5">
    <source>
        <dbReference type="EMBL" id="GMI19112.1"/>
    </source>
</evidence>
<comment type="caution">
    <text evidence="5">The sequence shown here is derived from an EMBL/GenBank/DDBJ whole genome shotgun (WGS) entry which is preliminary data.</text>
</comment>
<feature type="coiled-coil region" evidence="1">
    <location>
        <begin position="261"/>
        <end position="288"/>
    </location>
</feature>
<feature type="compositionally biased region" description="Basic and acidic residues" evidence="2">
    <location>
        <begin position="392"/>
        <end position="410"/>
    </location>
</feature>
<gene>
    <name evidence="5" type="ORF">TeGR_g6256</name>
</gene>
<dbReference type="CDD" id="cd00201">
    <property type="entry name" value="WW"/>
    <property type="match status" value="1"/>
</dbReference>
<keyword evidence="6" id="KW-1185">Reference proteome</keyword>
<dbReference type="InterPro" id="IPR001202">
    <property type="entry name" value="WW_dom"/>
</dbReference>
<feature type="region of interest" description="Disordered" evidence="2">
    <location>
        <begin position="351"/>
        <end position="410"/>
    </location>
</feature>
<keyword evidence="1" id="KW-0175">Coiled coil</keyword>
<keyword evidence="3" id="KW-1133">Transmembrane helix</keyword>
<feature type="non-terminal residue" evidence="5">
    <location>
        <position position="1"/>
    </location>
</feature>
<evidence type="ECO:0000256" key="3">
    <source>
        <dbReference type="SAM" id="Phobius"/>
    </source>
</evidence>